<name>A0A8J3RPH9_9ACTN</name>
<protein>
    <submittedName>
        <fullName evidence="1">Uncharacterized protein</fullName>
    </submittedName>
</protein>
<keyword evidence="2" id="KW-1185">Reference proteome</keyword>
<sequence>MEGGADVSACEDVAVSAAVTSTVVIRWQGPTKEGRGSRSPQPRLARIEVSDRHGHNPITGGVCNHLRSCCTTALLFINKSGSCTTLIYGKLIRSAVPPKPEALEAVHKLHVGVQVYIVLSTDPILRLVLCVHVAGFWGS</sequence>
<gene>
    <name evidence="1" type="ORF">Plo01_43000</name>
</gene>
<evidence type="ECO:0000313" key="2">
    <source>
        <dbReference type="Proteomes" id="UP000616724"/>
    </source>
</evidence>
<reference evidence="1 2" key="1">
    <citation type="submission" date="2021-01" db="EMBL/GenBank/DDBJ databases">
        <title>Whole genome shotgun sequence of Planobispora longispora NBRC 13918.</title>
        <authorList>
            <person name="Komaki H."/>
            <person name="Tamura T."/>
        </authorList>
    </citation>
    <scope>NUCLEOTIDE SEQUENCE [LARGE SCALE GENOMIC DNA]</scope>
    <source>
        <strain evidence="1 2">NBRC 13918</strain>
    </source>
</reference>
<proteinExistence type="predicted"/>
<comment type="caution">
    <text evidence="1">The sequence shown here is derived from an EMBL/GenBank/DDBJ whole genome shotgun (WGS) entry which is preliminary data.</text>
</comment>
<dbReference type="Proteomes" id="UP000616724">
    <property type="component" value="Unassembled WGS sequence"/>
</dbReference>
<organism evidence="1 2">
    <name type="scientific">Planobispora longispora</name>
    <dbReference type="NCBI Taxonomy" id="28887"/>
    <lineage>
        <taxon>Bacteria</taxon>
        <taxon>Bacillati</taxon>
        <taxon>Actinomycetota</taxon>
        <taxon>Actinomycetes</taxon>
        <taxon>Streptosporangiales</taxon>
        <taxon>Streptosporangiaceae</taxon>
        <taxon>Planobispora</taxon>
    </lineage>
</organism>
<dbReference type="AlphaFoldDB" id="A0A8J3RPH9"/>
<accession>A0A8J3RPH9</accession>
<dbReference type="EMBL" id="BOOH01000036">
    <property type="protein sequence ID" value="GIH77871.1"/>
    <property type="molecule type" value="Genomic_DNA"/>
</dbReference>
<evidence type="ECO:0000313" key="1">
    <source>
        <dbReference type="EMBL" id="GIH77871.1"/>
    </source>
</evidence>